<feature type="non-terminal residue" evidence="2">
    <location>
        <position position="116"/>
    </location>
</feature>
<feature type="non-terminal residue" evidence="2">
    <location>
        <position position="1"/>
    </location>
</feature>
<dbReference type="EMBL" id="BTSX01000006">
    <property type="protein sequence ID" value="GMT03887.1"/>
    <property type="molecule type" value="Genomic_DNA"/>
</dbReference>
<evidence type="ECO:0000313" key="2">
    <source>
        <dbReference type="EMBL" id="GMT03887.1"/>
    </source>
</evidence>
<gene>
    <name evidence="2" type="ORF">PENTCL1PPCAC_26061</name>
</gene>
<feature type="compositionally biased region" description="Basic and acidic residues" evidence="1">
    <location>
        <begin position="17"/>
        <end position="31"/>
    </location>
</feature>
<keyword evidence="3" id="KW-1185">Reference proteome</keyword>
<evidence type="ECO:0000313" key="3">
    <source>
        <dbReference type="Proteomes" id="UP001432027"/>
    </source>
</evidence>
<feature type="region of interest" description="Disordered" evidence="1">
    <location>
        <begin position="1"/>
        <end position="31"/>
    </location>
</feature>
<sequence length="116" mass="12996">CGFAPMPSARMQPASFPDDRRSSPPRSERRHCAPAHVIEKKRLLCEVCSKVCSNAYTLKKHQDHCLQKAMRSRGFFNPSLGASTPLRQQKNSKRIGAPSNLPTAEQLIQHLKFSPV</sequence>
<name>A0AAV5UBH2_9BILA</name>
<feature type="region of interest" description="Disordered" evidence="1">
    <location>
        <begin position="77"/>
        <end position="99"/>
    </location>
</feature>
<protein>
    <submittedName>
        <fullName evidence="2">Uncharacterized protein</fullName>
    </submittedName>
</protein>
<accession>A0AAV5UBH2</accession>
<comment type="caution">
    <text evidence="2">The sequence shown here is derived from an EMBL/GenBank/DDBJ whole genome shotgun (WGS) entry which is preliminary data.</text>
</comment>
<reference evidence="2" key="1">
    <citation type="submission" date="2023-10" db="EMBL/GenBank/DDBJ databases">
        <title>Genome assembly of Pristionchus species.</title>
        <authorList>
            <person name="Yoshida K."/>
            <person name="Sommer R.J."/>
        </authorList>
    </citation>
    <scope>NUCLEOTIDE SEQUENCE</scope>
    <source>
        <strain evidence="2">RS0144</strain>
    </source>
</reference>
<proteinExistence type="predicted"/>
<dbReference type="Proteomes" id="UP001432027">
    <property type="component" value="Unassembled WGS sequence"/>
</dbReference>
<feature type="compositionally biased region" description="Polar residues" evidence="1">
    <location>
        <begin position="80"/>
        <end position="89"/>
    </location>
</feature>
<dbReference type="AlphaFoldDB" id="A0AAV5UBH2"/>
<evidence type="ECO:0000256" key="1">
    <source>
        <dbReference type="SAM" id="MobiDB-lite"/>
    </source>
</evidence>
<organism evidence="2 3">
    <name type="scientific">Pristionchus entomophagus</name>
    <dbReference type="NCBI Taxonomy" id="358040"/>
    <lineage>
        <taxon>Eukaryota</taxon>
        <taxon>Metazoa</taxon>
        <taxon>Ecdysozoa</taxon>
        <taxon>Nematoda</taxon>
        <taxon>Chromadorea</taxon>
        <taxon>Rhabditida</taxon>
        <taxon>Rhabditina</taxon>
        <taxon>Diplogasteromorpha</taxon>
        <taxon>Diplogasteroidea</taxon>
        <taxon>Neodiplogasteridae</taxon>
        <taxon>Pristionchus</taxon>
    </lineage>
</organism>